<dbReference type="Pfam" id="PF03618">
    <property type="entry name" value="Kinase-PPPase"/>
    <property type="match status" value="1"/>
</dbReference>
<dbReference type="Proteomes" id="UP001189429">
    <property type="component" value="Unassembled WGS sequence"/>
</dbReference>
<evidence type="ECO:0000313" key="6">
    <source>
        <dbReference type="Proteomes" id="UP001189429"/>
    </source>
</evidence>
<keyword evidence="1" id="KW-0723">Serine/threonine-protein kinase</keyword>
<dbReference type="PANTHER" id="PTHR31756">
    <property type="entry name" value="PYRUVATE, PHOSPHATE DIKINASE REGULATORY PROTEIN 1, CHLOROPLASTIC"/>
    <property type="match status" value="1"/>
</dbReference>
<keyword evidence="2" id="KW-0808">Transferase</keyword>
<keyword evidence="6" id="KW-1185">Reference proteome</keyword>
<evidence type="ECO:0000256" key="3">
    <source>
        <dbReference type="ARBA" id="ARBA00022741"/>
    </source>
</evidence>
<proteinExistence type="predicted"/>
<keyword evidence="3" id="KW-0547">Nucleotide-binding</keyword>
<evidence type="ECO:0000256" key="4">
    <source>
        <dbReference type="ARBA" id="ARBA00022777"/>
    </source>
</evidence>
<name>A0ABN9VGT8_9DINO</name>
<accession>A0ABN9VGT8</accession>
<dbReference type="InterPro" id="IPR005177">
    <property type="entry name" value="Kinase-pyrophosphorylase"/>
</dbReference>
<dbReference type="PANTHER" id="PTHR31756:SF3">
    <property type="entry name" value="PYRUVATE, PHOSPHATE DIKINASE REGULATORY PROTEIN 1, CHLOROPLASTIC"/>
    <property type="match status" value="1"/>
</dbReference>
<dbReference type="NCBIfam" id="NF003742">
    <property type="entry name" value="PRK05339.1"/>
    <property type="match status" value="1"/>
</dbReference>
<comment type="caution">
    <text evidence="5">The sequence shown here is derived from an EMBL/GenBank/DDBJ whole genome shotgun (WGS) entry which is preliminary data.</text>
</comment>
<gene>
    <name evidence="5" type="ORF">PCOR1329_LOCUS57801</name>
</gene>
<evidence type="ECO:0008006" key="7">
    <source>
        <dbReference type="Google" id="ProtNLM"/>
    </source>
</evidence>
<keyword evidence="4" id="KW-0418">Kinase</keyword>
<evidence type="ECO:0000256" key="2">
    <source>
        <dbReference type="ARBA" id="ARBA00022679"/>
    </source>
</evidence>
<dbReference type="EMBL" id="CAUYUJ010017157">
    <property type="protein sequence ID" value="CAK0872294.1"/>
    <property type="molecule type" value="Genomic_DNA"/>
</dbReference>
<organism evidence="5 6">
    <name type="scientific">Prorocentrum cordatum</name>
    <dbReference type="NCBI Taxonomy" id="2364126"/>
    <lineage>
        <taxon>Eukaryota</taxon>
        <taxon>Sar</taxon>
        <taxon>Alveolata</taxon>
        <taxon>Dinophyceae</taxon>
        <taxon>Prorocentrales</taxon>
        <taxon>Prorocentraceae</taxon>
        <taxon>Prorocentrum</taxon>
    </lineage>
</organism>
<evidence type="ECO:0000256" key="1">
    <source>
        <dbReference type="ARBA" id="ARBA00022527"/>
    </source>
</evidence>
<evidence type="ECO:0000313" key="5">
    <source>
        <dbReference type="EMBL" id="CAK0872294.1"/>
    </source>
</evidence>
<protein>
    <recommendedName>
        <fullName evidence="7">Adenylate kinase</fullName>
    </recommendedName>
</protein>
<sequence>MALRRAWPRMTAAPQEAAAVDALILFTLVDPGVNSALVEKCREANVRQFDMWTKLLDVLEDYLDERRAGRPGRKQRVDEQYDKMIECIEFSRQEDDGVNPKRWHEAHLLLLGPSRSGKTPLSFYLAQRGYKVANYPLVPGESPPKELMEIEQSKIVALTINPQRLSAIRSTRMKGLNMKASSNYAALSSLKKELQWCHDLYRKHGWPVLDTTDAGIEENAAEIMRLMDARAGGPVKNAVTESYGKISPSCM</sequence>
<reference evidence="5" key="1">
    <citation type="submission" date="2023-10" db="EMBL/GenBank/DDBJ databases">
        <authorList>
            <person name="Chen Y."/>
            <person name="Shah S."/>
            <person name="Dougan E. K."/>
            <person name="Thang M."/>
            <person name="Chan C."/>
        </authorList>
    </citation>
    <scope>NUCLEOTIDE SEQUENCE [LARGE SCALE GENOMIC DNA]</scope>
</reference>